<proteinExistence type="predicted"/>
<sequence>MLVSDLRDFEGYTASTPVLFAGSAAPEAFQYTTGHFTQVAGHGGNGYTGLRLPITDMKHLQILLQNYIGVSIVYADDEVAARINNSEEVAAMPVYPAEGSIRQIDGCLVVKLSDITPANGEPVIPHD</sequence>
<dbReference type="AlphaFoldDB" id="A0A645FPN6"/>
<gene>
    <name evidence="1" type="ORF">SDC9_163276</name>
</gene>
<reference evidence="1" key="1">
    <citation type="submission" date="2019-08" db="EMBL/GenBank/DDBJ databases">
        <authorList>
            <person name="Kucharzyk K."/>
            <person name="Murdoch R.W."/>
            <person name="Higgins S."/>
            <person name="Loffler F."/>
        </authorList>
    </citation>
    <scope>NUCLEOTIDE SEQUENCE</scope>
</reference>
<name>A0A645FPN6_9ZZZZ</name>
<organism evidence="1">
    <name type="scientific">bioreactor metagenome</name>
    <dbReference type="NCBI Taxonomy" id="1076179"/>
    <lineage>
        <taxon>unclassified sequences</taxon>
        <taxon>metagenomes</taxon>
        <taxon>ecological metagenomes</taxon>
    </lineage>
</organism>
<accession>A0A645FPN6</accession>
<evidence type="ECO:0000313" key="1">
    <source>
        <dbReference type="EMBL" id="MPN15940.1"/>
    </source>
</evidence>
<comment type="caution">
    <text evidence="1">The sequence shown here is derived from an EMBL/GenBank/DDBJ whole genome shotgun (WGS) entry which is preliminary data.</text>
</comment>
<protein>
    <submittedName>
        <fullName evidence="1">Uncharacterized protein</fullName>
    </submittedName>
</protein>
<dbReference type="EMBL" id="VSSQ01062826">
    <property type="protein sequence ID" value="MPN15940.1"/>
    <property type="molecule type" value="Genomic_DNA"/>
</dbReference>